<dbReference type="GeneID" id="1444894"/>
<reference evidence="2 3" key="1">
    <citation type="journal article" date="1999" name="DNA Res.">
        <title>Complete genome sequence of an aerobic hyper-thermophilic crenarchaeon, Aeropyrum pernix K1.</title>
        <authorList>
            <person name="Kawarabayasi Y."/>
            <person name="Hino Y."/>
            <person name="Horikawa H."/>
            <person name="Yamazaki S."/>
            <person name="Haikawa Y."/>
            <person name="Jin-no K."/>
            <person name="Takahashi M."/>
            <person name="Sekine M."/>
            <person name="Baba S."/>
            <person name="Ankai A."/>
            <person name="Kosugi H."/>
            <person name="Hosoyama A."/>
            <person name="Fukui S."/>
            <person name="Nagai Y."/>
            <person name="Nishijima K."/>
            <person name="Nakazawa H."/>
            <person name="Takamiya M."/>
            <person name="Masuda S."/>
            <person name="Funahashi T."/>
            <person name="Tanaka T."/>
            <person name="Kudoh Y."/>
            <person name="Yamazaki J."/>
            <person name="Kushida N."/>
            <person name="Oguchi A."/>
            <person name="Aoki K."/>
            <person name="Kubota K."/>
            <person name="Nakamura Y."/>
            <person name="Nomura N."/>
            <person name="Sako Y."/>
            <person name="Kikuchi H."/>
        </authorList>
    </citation>
    <scope>NUCLEOTIDE SEQUENCE [LARGE SCALE GENOMIC DNA]</scope>
    <source>
        <strain evidence="3">ATCC 700893 / DSM 11879 / JCM 9820 / NBRC 100138 / K1</strain>
    </source>
</reference>
<gene>
    <name evidence="2" type="ordered locus">APE_0784.1</name>
</gene>
<dbReference type="EMBL" id="BA000002">
    <property type="protein sequence ID" value="BAA79762.2"/>
    <property type="molecule type" value="Genomic_DNA"/>
</dbReference>
<proteinExistence type="predicted"/>
<dbReference type="eggNOG" id="arCOG04153">
    <property type="taxonomic scope" value="Archaea"/>
</dbReference>
<keyword evidence="3" id="KW-1185">Reference proteome</keyword>
<dbReference type="RefSeq" id="WP_010865970.1">
    <property type="nucleotide sequence ID" value="NC_000854.2"/>
</dbReference>
<dbReference type="Proteomes" id="UP000002518">
    <property type="component" value="Chromosome"/>
</dbReference>
<dbReference type="PIR" id="B72670">
    <property type="entry name" value="B72670"/>
</dbReference>
<dbReference type="AlphaFoldDB" id="Q9YDY5"/>
<evidence type="ECO:0000259" key="1">
    <source>
        <dbReference type="Pfam" id="PF01047"/>
    </source>
</evidence>
<evidence type="ECO:0000313" key="3">
    <source>
        <dbReference type="Proteomes" id="UP000002518"/>
    </source>
</evidence>
<sequence length="121" mass="13941">MVRNVEVYEKRALELIKQTEGILQSELWKLLGLDSREGSRIVLRLARKGIIRREQVVINGRKTYRLFPAEPTDRKKLNIIVDIGSILDIPCVVCPYIDECGEGGFYSPESCRLIDEWVHGR</sequence>
<organism evidence="2 3">
    <name type="scientific">Aeropyrum pernix (strain ATCC 700893 / DSM 11879 / JCM 9820 / NBRC 100138 / K1)</name>
    <dbReference type="NCBI Taxonomy" id="272557"/>
    <lineage>
        <taxon>Archaea</taxon>
        <taxon>Thermoproteota</taxon>
        <taxon>Thermoprotei</taxon>
        <taxon>Desulfurococcales</taxon>
        <taxon>Desulfurococcaceae</taxon>
        <taxon>Aeropyrum</taxon>
    </lineage>
</organism>
<dbReference type="EnsemblBacteria" id="BAA79762">
    <property type="protein sequence ID" value="BAA79762"/>
    <property type="gene ID" value="APE_0784.1"/>
</dbReference>
<dbReference type="KEGG" id="ape:APE_0784.1"/>
<protein>
    <recommendedName>
        <fullName evidence="1">HTH marR-type domain-containing protein</fullName>
    </recommendedName>
</protein>
<dbReference type="GO" id="GO:0003700">
    <property type="term" value="F:DNA-binding transcription factor activity"/>
    <property type="evidence" value="ECO:0007669"/>
    <property type="project" value="InterPro"/>
</dbReference>
<dbReference type="STRING" id="272557.APE_0784.1"/>
<feature type="domain" description="HTH marR-type" evidence="1">
    <location>
        <begin position="11"/>
        <end position="62"/>
    </location>
</feature>
<dbReference type="Pfam" id="PF01047">
    <property type="entry name" value="MarR"/>
    <property type="match status" value="1"/>
</dbReference>
<dbReference type="SUPFAM" id="SSF46785">
    <property type="entry name" value="Winged helix' DNA-binding domain"/>
    <property type="match status" value="1"/>
</dbReference>
<dbReference type="InterPro" id="IPR036388">
    <property type="entry name" value="WH-like_DNA-bd_sf"/>
</dbReference>
<dbReference type="InterPro" id="IPR000835">
    <property type="entry name" value="HTH_MarR-typ"/>
</dbReference>
<evidence type="ECO:0000313" key="2">
    <source>
        <dbReference type="EMBL" id="BAA79762.2"/>
    </source>
</evidence>
<name>Q9YDY5_AERPE</name>
<accession>Q9YDY5</accession>
<dbReference type="Gene3D" id="1.10.10.10">
    <property type="entry name" value="Winged helix-like DNA-binding domain superfamily/Winged helix DNA-binding domain"/>
    <property type="match status" value="1"/>
</dbReference>
<dbReference type="InterPro" id="IPR036390">
    <property type="entry name" value="WH_DNA-bd_sf"/>
</dbReference>